<name>A0AAX6M9P4_9PEZI</name>
<dbReference type="PANTHER" id="PTHR24185">
    <property type="entry name" value="CALCIUM-INDEPENDENT PHOSPHOLIPASE A2-GAMMA"/>
    <property type="match status" value="1"/>
</dbReference>
<proteinExistence type="predicted"/>
<dbReference type="PANTHER" id="PTHR24185:SF1">
    <property type="entry name" value="CALCIUM-INDEPENDENT PHOSPHOLIPASE A2-GAMMA"/>
    <property type="match status" value="1"/>
</dbReference>
<keyword evidence="7" id="KW-1185">Reference proteome</keyword>
<dbReference type="Gene3D" id="3.40.1090.10">
    <property type="entry name" value="Cytosolic phospholipase A2 catalytic domain"/>
    <property type="match status" value="1"/>
</dbReference>
<dbReference type="GO" id="GO:0046486">
    <property type="term" value="P:glycerolipid metabolic process"/>
    <property type="evidence" value="ECO:0007669"/>
    <property type="project" value="UniProtKB-ARBA"/>
</dbReference>
<reference evidence="6 7" key="1">
    <citation type="journal article" date="2024" name="Front Chem Biol">
        <title>Unveiling the potential of Daldinia eschscholtzii MFLUCC 19-0629 through bioactivity and bioinformatics studies for enhanced sustainable agriculture production.</title>
        <authorList>
            <person name="Brooks S."/>
            <person name="Weaver J.A."/>
            <person name="Klomchit A."/>
            <person name="Alharthi S.A."/>
            <person name="Onlamun T."/>
            <person name="Nurani R."/>
            <person name="Vong T.K."/>
            <person name="Alberti F."/>
            <person name="Greco C."/>
        </authorList>
    </citation>
    <scope>NUCLEOTIDE SEQUENCE [LARGE SCALE GENOMIC DNA]</scope>
    <source>
        <strain evidence="6">MFLUCC 19-0629</strain>
    </source>
</reference>
<dbReference type="SUPFAM" id="SSF52151">
    <property type="entry name" value="FabD/lysophospholipase-like"/>
    <property type="match status" value="1"/>
</dbReference>
<dbReference type="InterPro" id="IPR016035">
    <property type="entry name" value="Acyl_Trfase/lysoPLipase"/>
</dbReference>
<comment type="caution">
    <text evidence="4">Lacks conserved residue(s) required for the propagation of feature annotation.</text>
</comment>
<evidence type="ECO:0000256" key="1">
    <source>
        <dbReference type="ARBA" id="ARBA00022801"/>
    </source>
</evidence>
<dbReference type="GO" id="GO:0047499">
    <property type="term" value="F:calcium-independent phospholipase A2 activity"/>
    <property type="evidence" value="ECO:0007669"/>
    <property type="project" value="TreeGrafter"/>
</dbReference>
<keyword evidence="3" id="KW-0443">Lipid metabolism</keyword>
<dbReference type="AlphaFoldDB" id="A0AAX6M9P4"/>
<dbReference type="Pfam" id="PF01734">
    <property type="entry name" value="Patatin"/>
    <property type="match status" value="1"/>
</dbReference>
<feature type="domain" description="PNPLA" evidence="5">
    <location>
        <begin position="1"/>
        <end position="173"/>
    </location>
</feature>
<dbReference type="GO" id="GO:0016020">
    <property type="term" value="C:membrane"/>
    <property type="evidence" value="ECO:0007669"/>
    <property type="project" value="TreeGrafter"/>
</dbReference>
<dbReference type="EMBL" id="JBANMG010000009">
    <property type="protein sequence ID" value="KAK6949359.1"/>
    <property type="molecule type" value="Genomic_DNA"/>
</dbReference>
<evidence type="ECO:0000256" key="2">
    <source>
        <dbReference type="ARBA" id="ARBA00022963"/>
    </source>
</evidence>
<dbReference type="Proteomes" id="UP001369815">
    <property type="component" value="Unassembled WGS sequence"/>
</dbReference>
<dbReference type="GO" id="GO:0019369">
    <property type="term" value="P:arachidonate metabolic process"/>
    <property type="evidence" value="ECO:0007669"/>
    <property type="project" value="TreeGrafter"/>
</dbReference>
<evidence type="ECO:0000313" key="7">
    <source>
        <dbReference type="Proteomes" id="UP001369815"/>
    </source>
</evidence>
<accession>A0AAX6M9P4</accession>
<dbReference type="PROSITE" id="PS51635">
    <property type="entry name" value="PNPLA"/>
    <property type="match status" value="1"/>
</dbReference>
<gene>
    <name evidence="6" type="ORF">Daesc_009434</name>
</gene>
<feature type="short sequence motif" description="DGA/G" evidence="4">
    <location>
        <begin position="160"/>
        <end position="162"/>
    </location>
</feature>
<dbReference type="InterPro" id="IPR002641">
    <property type="entry name" value="PNPLA_dom"/>
</dbReference>
<sequence length="392" mass="44842">MLGRLRMTVDEALGQYEIFGNDVFGKERRCHIRSRFWFPREKYSSEKAMLAFMKIIHKSMTRNGRRLPEYQAELELFPYRIDRTRTIVFSFSIAKKEGIEMIYLWRSYNHETDINASDNAYKPLNASAANATPIWQIARATSAAPSLFEPITIHDQNHFDGGIVANNPSTYVLHEVRALHGYSPKVFISIGCGLKRRGNGKIPAENSEAFNDDTMGPSKRKGGNIGKWHGFLGGVKDFMTDTEGVYGVQGWNNACNILQIEHRGRFNVEGELATIALDDWKPTKSGRSTLDKIRQETYDYLSQEAVQEKIAKMARELVNIRRERAETERWESFALDVAYRCPRSSCRGQSSRGYGTRDEFRKHAIFCGGHDDTTDSSFEEYLNSCRKLLTKV</sequence>
<dbReference type="GO" id="GO:0016042">
    <property type="term" value="P:lipid catabolic process"/>
    <property type="evidence" value="ECO:0007669"/>
    <property type="project" value="UniProtKB-KW"/>
</dbReference>
<keyword evidence="1" id="KW-0378">Hydrolase</keyword>
<protein>
    <recommendedName>
        <fullName evidence="5">PNPLA domain-containing protein</fullName>
    </recommendedName>
</protein>
<evidence type="ECO:0000259" key="5">
    <source>
        <dbReference type="PROSITE" id="PS51635"/>
    </source>
</evidence>
<evidence type="ECO:0000256" key="4">
    <source>
        <dbReference type="PROSITE-ProRule" id="PRU01161"/>
    </source>
</evidence>
<organism evidence="6 7">
    <name type="scientific">Daldinia eschscholtzii</name>
    <dbReference type="NCBI Taxonomy" id="292717"/>
    <lineage>
        <taxon>Eukaryota</taxon>
        <taxon>Fungi</taxon>
        <taxon>Dikarya</taxon>
        <taxon>Ascomycota</taxon>
        <taxon>Pezizomycotina</taxon>
        <taxon>Sordariomycetes</taxon>
        <taxon>Xylariomycetidae</taxon>
        <taxon>Xylariales</taxon>
        <taxon>Hypoxylaceae</taxon>
        <taxon>Daldinia</taxon>
    </lineage>
</organism>
<evidence type="ECO:0000313" key="6">
    <source>
        <dbReference type="EMBL" id="KAK6949359.1"/>
    </source>
</evidence>
<comment type="caution">
    <text evidence="6">The sequence shown here is derived from an EMBL/GenBank/DDBJ whole genome shotgun (WGS) entry which is preliminary data.</text>
</comment>
<evidence type="ECO:0000256" key="3">
    <source>
        <dbReference type="ARBA" id="ARBA00023098"/>
    </source>
</evidence>
<keyword evidence="2" id="KW-0442">Lipid degradation</keyword>